<feature type="region of interest" description="Disordered" evidence="1">
    <location>
        <begin position="267"/>
        <end position="293"/>
    </location>
</feature>
<organism evidence="3">
    <name type="scientific">Dermatophagoides farinae</name>
    <name type="common">American house dust mite</name>
    <dbReference type="NCBI Taxonomy" id="6954"/>
    <lineage>
        <taxon>Eukaryota</taxon>
        <taxon>Metazoa</taxon>
        <taxon>Ecdysozoa</taxon>
        <taxon>Arthropoda</taxon>
        <taxon>Chelicerata</taxon>
        <taxon>Arachnida</taxon>
        <taxon>Acari</taxon>
        <taxon>Acariformes</taxon>
        <taxon>Sarcoptiformes</taxon>
        <taxon>Astigmata</taxon>
        <taxon>Psoroptidia</taxon>
        <taxon>Analgoidea</taxon>
        <taxon>Pyroglyphidae</taxon>
        <taxon>Dermatophagoidinae</taxon>
        <taxon>Dermatophagoides</taxon>
    </lineage>
</organism>
<dbReference type="InterPro" id="IPR011598">
    <property type="entry name" value="bHLH_dom"/>
</dbReference>
<dbReference type="InterPro" id="IPR036638">
    <property type="entry name" value="HLH_DNA-bd_sf"/>
</dbReference>
<dbReference type="Gene3D" id="4.10.280.10">
    <property type="entry name" value="Helix-loop-helix DNA-binding domain"/>
    <property type="match status" value="1"/>
</dbReference>
<name>A0A9D4P8J3_DERFA</name>
<evidence type="ECO:0000313" key="3">
    <source>
        <dbReference type="EMBL" id="KAH7645050.1"/>
    </source>
</evidence>
<dbReference type="EMBL" id="SDOV01000001">
    <property type="protein sequence ID" value="KAH7645050.1"/>
    <property type="molecule type" value="Genomic_DNA"/>
</dbReference>
<feature type="compositionally biased region" description="Polar residues" evidence="1">
    <location>
        <begin position="283"/>
        <end position="293"/>
    </location>
</feature>
<evidence type="ECO:0000259" key="2">
    <source>
        <dbReference type="PROSITE" id="PS50888"/>
    </source>
</evidence>
<protein>
    <submittedName>
        <fullName evidence="3">Platelet binding protein gspb-like</fullName>
    </submittedName>
</protein>
<evidence type="ECO:0000256" key="1">
    <source>
        <dbReference type="SAM" id="MobiDB-lite"/>
    </source>
</evidence>
<dbReference type="GO" id="GO:0046983">
    <property type="term" value="F:protein dimerization activity"/>
    <property type="evidence" value="ECO:0007669"/>
    <property type="project" value="InterPro"/>
</dbReference>
<feature type="region of interest" description="Disordered" evidence="1">
    <location>
        <begin position="183"/>
        <end position="219"/>
    </location>
</feature>
<reference evidence="3" key="1">
    <citation type="submission" date="2020-06" db="EMBL/GenBank/DDBJ databases">
        <authorList>
            <person name="Ji K."/>
            <person name="Li J."/>
        </authorList>
    </citation>
    <scope>NUCLEOTIDE SEQUENCE</scope>
    <source>
        <strain evidence="3">JKM2019</strain>
        <tissue evidence="3">Whole body</tissue>
    </source>
</reference>
<feature type="compositionally biased region" description="Low complexity" evidence="1">
    <location>
        <begin position="267"/>
        <end position="282"/>
    </location>
</feature>
<dbReference type="SUPFAM" id="SSF47459">
    <property type="entry name" value="HLH, helix-loop-helix DNA-binding domain"/>
    <property type="match status" value="1"/>
</dbReference>
<dbReference type="Pfam" id="PF00010">
    <property type="entry name" value="HLH"/>
    <property type="match status" value="1"/>
</dbReference>
<feature type="compositionally biased region" description="Low complexity" evidence="1">
    <location>
        <begin position="202"/>
        <end position="215"/>
    </location>
</feature>
<dbReference type="Proteomes" id="UP000828236">
    <property type="component" value="Unassembled WGS sequence"/>
</dbReference>
<proteinExistence type="predicted"/>
<feature type="domain" description="BHLH" evidence="2">
    <location>
        <begin position="1"/>
        <end position="45"/>
    </location>
</feature>
<accession>A0A9D4P8J3</accession>
<dbReference type="AlphaFoldDB" id="A0A9D4P8J3"/>
<sequence>MIEKRRRDRMNNCLTDLSRLIPNSFIKKQSSSLQNRGRFKHCLDDLKQQQIMQTETESSSSYSKFIAHLQKEFDNLTIVFALHPSGHYYVPMHIESSILGFDDFPHKLMMTMMTKTMTNMSTKLQPPIKTTTTIDDNHQSNSPPSSMTYKRQLNDVTKIVNEPMMNGNDMGIESKMMMTFNNNNNNNKRSRWDNSMDELESTKSSSIIKQQQQQSALSDENETLMTQLQPLLYPINITVNFPFNRTITIVSLLKSIRDLIQKNLHDQQQQQQRRQLQQQQQQKSSNLSPSLMQNRNRSNQSLMINDDCIDLTCKTSTTTMNDSIKPMKNNIPIKPEQLQRTIYWNNNNSGDDNPLIKTRSKEDLIINQLLMIH</sequence>
<comment type="caution">
    <text evidence="3">The sequence shown here is derived from an EMBL/GenBank/DDBJ whole genome shotgun (WGS) entry which is preliminary data.</text>
</comment>
<reference evidence="3" key="2">
    <citation type="journal article" date="2021" name="World Allergy Organ. J.">
        <title>Chromosome-level assembly of Dermatophagoides farinae genome and transcriptome reveals two novel allergens Der f 37 and Der f 39.</title>
        <authorList>
            <person name="Chen J."/>
            <person name="Cai Z."/>
            <person name="Fan D."/>
            <person name="Hu J."/>
            <person name="Hou Y."/>
            <person name="He Y."/>
            <person name="Zhang Z."/>
            <person name="Zhao Z."/>
            <person name="Gao P."/>
            <person name="Hu W."/>
            <person name="Sun J."/>
            <person name="Li J."/>
            <person name="Ji K."/>
        </authorList>
    </citation>
    <scope>NUCLEOTIDE SEQUENCE</scope>
    <source>
        <strain evidence="3">JKM2019</strain>
    </source>
</reference>
<gene>
    <name evidence="3" type="ORF">HUG17_0588</name>
</gene>
<dbReference type="PROSITE" id="PS50888">
    <property type="entry name" value="BHLH"/>
    <property type="match status" value="1"/>
</dbReference>